<dbReference type="EMBL" id="BONP01000021">
    <property type="protein sequence ID" value="GIG41203.1"/>
    <property type="molecule type" value="Genomic_DNA"/>
</dbReference>
<dbReference type="SUPFAM" id="SSF47336">
    <property type="entry name" value="ACP-like"/>
    <property type="match status" value="1"/>
</dbReference>
<dbReference type="NCBIfam" id="TIGR01746">
    <property type="entry name" value="Thioester-redct"/>
    <property type="match status" value="1"/>
</dbReference>
<dbReference type="InterPro" id="IPR045851">
    <property type="entry name" value="AMP-bd_C_sf"/>
</dbReference>
<dbReference type="Gene3D" id="3.40.50.720">
    <property type="entry name" value="NAD(P)-binding Rossmann-like Domain"/>
    <property type="match status" value="1"/>
</dbReference>
<protein>
    <recommendedName>
        <fullName evidence="4">Carrier domain-containing protein</fullName>
    </recommendedName>
</protein>
<dbReference type="RefSeq" id="WP_203675496.1">
    <property type="nucleotide sequence ID" value="NZ_BONP01000021.1"/>
</dbReference>
<evidence type="ECO:0000259" key="4">
    <source>
        <dbReference type="PROSITE" id="PS50075"/>
    </source>
</evidence>
<dbReference type="InterPro" id="IPR013120">
    <property type="entry name" value="FAR_NAD-bd"/>
</dbReference>
<dbReference type="InterPro" id="IPR036736">
    <property type="entry name" value="ACP-like_sf"/>
</dbReference>
<evidence type="ECO:0000313" key="6">
    <source>
        <dbReference type="Proteomes" id="UP000614741"/>
    </source>
</evidence>
<sequence>MTTPATRPRPASQALANDPATATAAAGLRADLRGFLADRLPAPMVPARIVVVDELPKLPNGKVDRGALTRSVDDDAGGTSAATPPEGEVEERAAALWTSLLGVAAVGAEQSFFELGGDSVRATQMLARWDVGSGRRTDMRAFLENPTVRHLAALGGASTPGVGATGGGNPRSVPAQRLQALAVLPDDIAPEPGARPWEPPFQHVLVTGGTGYTGAHLVRELLDRSDARLTVVARAADDAEAAARVIAAMRRYGVLRDGDAERVHALAGDLALPHLDLPVAAWDDLAATADLVVHNGAWSSYALPLDRLRPTNVLGTEEVLRLAAAGRPSPVHYVSSLAVYPGVPGAPRWDEDAPVPAEGVVGGYRQSKWVGDSLVEQAHRRGIPTARYRPGQITGSQATGACDTATFLNAMIRGCIQLGASLDFDVALEVTPVDYCSAALAHLALDGGHTGHAYNLPGARPLTWADLTAILGDYGYPLPVLPYPEWHARLRAAVAAGDGNELEGYLPLFSAQAPEADLGYEHSAPDYRDDNTRAALAGSGITCAPPDLHLWTRYLDHFVDTGFLPAPTKRRR</sequence>
<dbReference type="InterPro" id="IPR010080">
    <property type="entry name" value="Thioester_reductase-like_dom"/>
</dbReference>
<evidence type="ECO:0000256" key="3">
    <source>
        <dbReference type="SAM" id="MobiDB-lite"/>
    </source>
</evidence>
<dbReference type="SUPFAM" id="SSF56801">
    <property type="entry name" value="Acetyl-CoA synthetase-like"/>
    <property type="match status" value="1"/>
</dbReference>
<evidence type="ECO:0000313" key="5">
    <source>
        <dbReference type="EMBL" id="GIG41203.1"/>
    </source>
</evidence>
<dbReference type="CDD" id="cd05235">
    <property type="entry name" value="SDR_e1"/>
    <property type="match status" value="1"/>
</dbReference>
<dbReference type="Gene3D" id="1.10.1200.10">
    <property type="entry name" value="ACP-like"/>
    <property type="match status" value="1"/>
</dbReference>
<organism evidence="5 6">
    <name type="scientific">Cellulomonas phragmiteti</name>
    <dbReference type="NCBI Taxonomy" id="478780"/>
    <lineage>
        <taxon>Bacteria</taxon>
        <taxon>Bacillati</taxon>
        <taxon>Actinomycetota</taxon>
        <taxon>Actinomycetes</taxon>
        <taxon>Micrococcales</taxon>
        <taxon>Cellulomonadaceae</taxon>
        <taxon>Cellulomonas</taxon>
    </lineage>
</organism>
<keyword evidence="6" id="KW-1185">Reference proteome</keyword>
<gene>
    <name evidence="5" type="ORF">Cph01nite_29650</name>
</gene>
<keyword evidence="2" id="KW-0597">Phosphoprotein</keyword>
<reference evidence="5 6" key="1">
    <citation type="submission" date="2021-01" db="EMBL/GenBank/DDBJ databases">
        <title>Whole genome shotgun sequence of Cellulomonas phragmiteti NBRC 110785.</title>
        <authorList>
            <person name="Komaki H."/>
            <person name="Tamura T."/>
        </authorList>
    </citation>
    <scope>NUCLEOTIDE SEQUENCE [LARGE SCALE GENOMIC DNA]</scope>
    <source>
        <strain evidence="5 6">NBRC 110785</strain>
    </source>
</reference>
<name>A0ABQ4DPD8_9CELL</name>
<dbReference type="Pfam" id="PF07993">
    <property type="entry name" value="NAD_binding_4"/>
    <property type="match status" value="1"/>
</dbReference>
<dbReference type="Pfam" id="PF00550">
    <property type="entry name" value="PP-binding"/>
    <property type="match status" value="1"/>
</dbReference>
<dbReference type="Proteomes" id="UP000614741">
    <property type="component" value="Unassembled WGS sequence"/>
</dbReference>
<accession>A0ABQ4DPD8</accession>
<keyword evidence="1" id="KW-0596">Phosphopantetheine</keyword>
<feature type="compositionally biased region" description="Basic and acidic residues" evidence="3">
    <location>
        <begin position="62"/>
        <end position="73"/>
    </location>
</feature>
<proteinExistence type="predicted"/>
<dbReference type="InterPro" id="IPR036291">
    <property type="entry name" value="NAD(P)-bd_dom_sf"/>
</dbReference>
<evidence type="ECO:0000256" key="1">
    <source>
        <dbReference type="ARBA" id="ARBA00022450"/>
    </source>
</evidence>
<comment type="caution">
    <text evidence="5">The sequence shown here is derived from an EMBL/GenBank/DDBJ whole genome shotgun (WGS) entry which is preliminary data.</text>
</comment>
<feature type="region of interest" description="Disordered" evidence="3">
    <location>
        <begin position="62"/>
        <end position="88"/>
    </location>
</feature>
<dbReference type="Gene3D" id="3.30.300.30">
    <property type="match status" value="1"/>
</dbReference>
<dbReference type="SUPFAM" id="SSF51735">
    <property type="entry name" value="NAD(P)-binding Rossmann-fold domains"/>
    <property type="match status" value="1"/>
</dbReference>
<feature type="domain" description="Carrier" evidence="4">
    <location>
        <begin position="84"/>
        <end position="159"/>
    </location>
</feature>
<dbReference type="InterPro" id="IPR009081">
    <property type="entry name" value="PP-bd_ACP"/>
</dbReference>
<dbReference type="PANTHER" id="PTHR44845">
    <property type="entry name" value="CARRIER DOMAIN-CONTAINING PROTEIN"/>
    <property type="match status" value="1"/>
</dbReference>
<evidence type="ECO:0000256" key="2">
    <source>
        <dbReference type="ARBA" id="ARBA00022553"/>
    </source>
</evidence>
<dbReference type="PROSITE" id="PS50075">
    <property type="entry name" value="CARRIER"/>
    <property type="match status" value="1"/>
</dbReference>
<dbReference type="PANTHER" id="PTHR44845:SF6">
    <property type="entry name" value="BETA-ALANINE-ACTIVATING ENZYME"/>
    <property type="match status" value="1"/>
</dbReference>